<name>A0A502GEV4_9GAMM</name>
<organism evidence="1 2">
    <name type="scientific">Ewingella americana</name>
    <dbReference type="NCBI Taxonomy" id="41202"/>
    <lineage>
        <taxon>Bacteria</taxon>
        <taxon>Pseudomonadati</taxon>
        <taxon>Pseudomonadota</taxon>
        <taxon>Gammaproteobacteria</taxon>
        <taxon>Enterobacterales</taxon>
        <taxon>Yersiniaceae</taxon>
        <taxon>Ewingella</taxon>
    </lineage>
</organism>
<keyword evidence="2" id="KW-1185">Reference proteome</keyword>
<sequence length="71" mass="8050">MVKSEESSLRRQTPSPVIEQEIIQKLQTMTIGDAEKADRKGFSMVLMSNYISQAYRTTYLSVPEVVKKAIV</sequence>
<comment type="caution">
    <text evidence="1">The sequence shown here is derived from an EMBL/GenBank/DDBJ whole genome shotgun (WGS) entry which is preliminary data.</text>
</comment>
<dbReference type="EMBL" id="RCZD01000008">
    <property type="protein sequence ID" value="TPG60152.1"/>
    <property type="molecule type" value="Genomic_DNA"/>
</dbReference>
<evidence type="ECO:0000313" key="2">
    <source>
        <dbReference type="Proteomes" id="UP000317663"/>
    </source>
</evidence>
<accession>A0A502GEV4</accession>
<protein>
    <submittedName>
        <fullName evidence="1">Uncharacterized protein</fullName>
    </submittedName>
</protein>
<dbReference type="RefSeq" id="WP_140473880.1">
    <property type="nucleotide sequence ID" value="NZ_RCZD01000008.1"/>
</dbReference>
<proteinExistence type="predicted"/>
<reference evidence="1 2" key="1">
    <citation type="journal article" date="2019" name="Environ. Microbiol.">
        <title>Species interactions and distinct microbial communities in high Arctic permafrost affected cryosols are associated with the CH4 and CO2 gas fluxes.</title>
        <authorList>
            <person name="Altshuler I."/>
            <person name="Hamel J."/>
            <person name="Turney S."/>
            <person name="Magnuson E."/>
            <person name="Levesque R."/>
            <person name="Greer C."/>
            <person name="Whyte L.G."/>
        </authorList>
    </citation>
    <scope>NUCLEOTIDE SEQUENCE [LARGE SCALE GENOMIC DNA]</scope>
    <source>
        <strain evidence="1 2">E4</strain>
    </source>
</reference>
<dbReference type="Proteomes" id="UP000317663">
    <property type="component" value="Unassembled WGS sequence"/>
</dbReference>
<dbReference type="AlphaFoldDB" id="A0A502GEV4"/>
<evidence type="ECO:0000313" key="1">
    <source>
        <dbReference type="EMBL" id="TPG60152.1"/>
    </source>
</evidence>
<gene>
    <name evidence="1" type="ORF">EAH77_16415</name>
</gene>